<evidence type="ECO:0000313" key="5">
    <source>
        <dbReference type="Proteomes" id="UP000007241"/>
    </source>
</evidence>
<evidence type="ECO:0008006" key="6">
    <source>
        <dbReference type="Google" id="ProtNLM"/>
    </source>
</evidence>
<feature type="region of interest" description="Disordered" evidence="1">
    <location>
        <begin position="659"/>
        <end position="685"/>
    </location>
</feature>
<keyword evidence="5" id="KW-1185">Reference proteome</keyword>
<dbReference type="PANTHER" id="PTHR12975:SF6">
    <property type="entry name" value="TRAFFICKING PROTEIN PARTICLE COMPLEX SUBUNIT 8"/>
    <property type="match status" value="1"/>
</dbReference>
<dbReference type="Pfam" id="PF24545">
    <property type="entry name" value="Ig_TPPC8_1st"/>
    <property type="match status" value="1"/>
</dbReference>
<dbReference type="Pfam" id="PF24544">
    <property type="entry name" value="Ig_TPPC8_2nd"/>
    <property type="match status" value="1"/>
</dbReference>
<feature type="region of interest" description="Disordered" evidence="1">
    <location>
        <begin position="245"/>
        <end position="268"/>
    </location>
</feature>
<dbReference type="EMBL" id="GL882885">
    <property type="protein sequence ID" value="EGF79786.1"/>
    <property type="molecule type" value="Genomic_DNA"/>
</dbReference>
<dbReference type="HOGENOM" id="CLU_248808_0_0_1"/>
<reference evidence="4 5" key="1">
    <citation type="submission" date="2009-12" db="EMBL/GenBank/DDBJ databases">
        <title>The draft genome of Batrachochytrium dendrobatidis.</title>
        <authorList>
            <consortium name="US DOE Joint Genome Institute (JGI-PGF)"/>
            <person name="Kuo A."/>
            <person name="Salamov A."/>
            <person name="Schmutz J."/>
            <person name="Lucas S."/>
            <person name="Pitluck S."/>
            <person name="Rosenblum E."/>
            <person name="Stajich J."/>
            <person name="Eisen M."/>
            <person name="Grigoriev I.V."/>
        </authorList>
    </citation>
    <scope>NUCLEOTIDE SEQUENCE [LARGE SCALE GENOMIC DNA]</scope>
    <source>
        <strain evidence="5">JAM81 / FGSC 10211</strain>
    </source>
</reference>
<dbReference type="Proteomes" id="UP000007241">
    <property type="component" value="Unassembled WGS sequence"/>
</dbReference>
<dbReference type="RefSeq" id="XP_006679676.1">
    <property type="nucleotide sequence ID" value="XM_006679613.1"/>
</dbReference>
<gene>
    <name evidence="4" type="ORF">BATDEDRAFT_89195</name>
</gene>
<evidence type="ECO:0000259" key="2">
    <source>
        <dbReference type="Pfam" id="PF24544"/>
    </source>
</evidence>
<organism evidence="4 5">
    <name type="scientific">Batrachochytrium dendrobatidis (strain JAM81 / FGSC 10211)</name>
    <name type="common">Frog chytrid fungus</name>
    <dbReference type="NCBI Taxonomy" id="684364"/>
    <lineage>
        <taxon>Eukaryota</taxon>
        <taxon>Fungi</taxon>
        <taxon>Fungi incertae sedis</taxon>
        <taxon>Chytridiomycota</taxon>
        <taxon>Chytridiomycota incertae sedis</taxon>
        <taxon>Chytridiomycetes</taxon>
        <taxon>Rhizophydiales</taxon>
        <taxon>Rhizophydiales incertae sedis</taxon>
        <taxon>Batrachochytrium</taxon>
    </lineage>
</organism>
<dbReference type="SUPFAM" id="SSF48452">
    <property type="entry name" value="TPR-like"/>
    <property type="match status" value="1"/>
</dbReference>
<feature type="region of interest" description="Disordered" evidence="1">
    <location>
        <begin position="1377"/>
        <end position="1396"/>
    </location>
</feature>
<dbReference type="InterPro" id="IPR024420">
    <property type="entry name" value="TRAPP_III_complex_Trs85"/>
</dbReference>
<feature type="compositionally biased region" description="Low complexity" evidence="1">
    <location>
        <begin position="103"/>
        <end position="120"/>
    </location>
</feature>
<feature type="compositionally biased region" description="Polar residues" evidence="1">
    <location>
        <begin position="1382"/>
        <end position="1396"/>
    </location>
</feature>
<protein>
    <recommendedName>
        <fullName evidence="6">Trafficking protein particle complex subunit 8</fullName>
    </recommendedName>
</protein>
<feature type="region of interest" description="Disordered" evidence="1">
    <location>
        <begin position="103"/>
        <end position="126"/>
    </location>
</feature>
<dbReference type="InterPro" id="IPR058541">
    <property type="entry name" value="Ig_TPPC8_1st"/>
</dbReference>
<proteinExistence type="predicted"/>
<sequence>MEGRDFLAMATAPVVAVITDTARIVPSMLMSKNNIPDLVHYLRPFGLARHSHVSIPDMHGNTIQLDPGHIRFVDLCSLDTPTVARSGTVDAAVMASVLTATMGSSASPSNNTASSTAGSPLSHPTKLPCLRSIDEVHRYRESGLVVVSTSDPDPVATARDLLTESNIPHALRKPYMDPYIQRLYLLIHDPEEAPNVDPDAILANMKRSFPTYMLTINTRPANSDQAQSVPDIWSASISETAELTQRLSSTSPIPPNLSTSPKTTATPQTESLNLVNASDAKSPLLTITTTTVCGQRISVSDYSNVNTFIEEFLLDHIISRMVGQMKEWEQDVASVRRGISGRLFKVGLKYFSGSKSAASHPVPFTDPITGQTMFPFLSPELIMRRLGDYAFMLRDYRYALSIYESVKKDFTSNERYAKYYAGIQEMMAVTSLMITDSPKSSIDAMAENAVLKYIDAKCSLYASRATMWIVEMTKEHNLFRDAAALLIRMAGEESDLKGALFLEQAAICFLRTTPPLPRKYTFHLILAGNRFSKCGLRNHAQRNYSTALEAYGGLNWTLIDDHIHFALGKQLFHMGKVDVAIQYFIKLLRKSRQSAAGQRAYLSEFLYIYQQLVSTRNVENGSSGKLEDIQDNLPTVPLPVILDAGVKLALQRNEIYKGGTADTRSNTGPGVSSGAIGGSNTQDGHDTFKDDGLIWTSLEEKLVEFVTEGTPSSSATFRRRPPLGQPVTVLPANSDQAQTITAVDEPVTVSFQWVNPLQVPIPVNNIYLECVFSGCSETKTELVIPSTGDVPSRIELPQYDIQVLHDVSLDAGEKRKIHLKIYPKMEGEITVLGVRYLLCGIIPTYRRFQKRRQKLSEPQVQQADQDDQDTKDILLKILVTPPMPVLDVVFHSFPETMLLGQVSQVALELNNRGTRGLKNLVVITSHPTAFCFGDGTSLEQPSYAPKAPTSESNYEEKISVSNTLVDGSACALQLPLSDDTASTSMSPNTKDALMSGGILSASLITLIPVWVRADKAGKQVYRILFMYQSESQGSYRILRCVLTTEVIPSLRVNIFTRTSINCLDEFILGVEMENLHPNLPLTFRQITSISPSWQIEPLIDCEQFTESIMKPSQTQYQYFRIKRWMGRAPLIMSQTPELMTTSAIQRLILQEDAKPFTPPDITMWIKSLGAQNQLTTTSELPLESFLHSQRYQTRIAHLLTQYPSLTLAQVKQLFTQIWMDDLDLCFFWDSTATGQRGHLALTGLNLCLYSPLPLAAWFGHMDAKAFIGRALFSATVRERKLLVASLLKSRAKDACPVRVVVECVPEVVMNADGKCFVEVDIILGNSSWMHVAEYQFEAISSFSSSVEDAPVKGSSKNVGDRPSTVGPTALSKRLSVAAASGGESSTTNSTATKGPSGNTFAWVGQTHFSGKLEPESQTRFKLHAWFSHLGMHDVNRWKLNVLLMFSDEANAVGDVPAATSKIGNNEVSSPLIKSVKKPGLVFVQMPTMAQQVYVCGKN</sequence>
<evidence type="ECO:0000256" key="1">
    <source>
        <dbReference type="SAM" id="MobiDB-lite"/>
    </source>
</evidence>
<dbReference type="GeneID" id="18243403"/>
<dbReference type="InParanoid" id="F4P540"/>
<accession>F4P540</accession>
<name>F4P540_BATDJ</name>
<dbReference type="OrthoDB" id="203724at2759"/>
<dbReference type="Pfam" id="PF12739">
    <property type="entry name" value="TRAPPC-Trs85"/>
    <property type="match status" value="1"/>
</dbReference>
<evidence type="ECO:0000313" key="4">
    <source>
        <dbReference type="EMBL" id="EGF79786.1"/>
    </source>
</evidence>
<evidence type="ECO:0000259" key="3">
    <source>
        <dbReference type="Pfam" id="PF24545"/>
    </source>
</evidence>
<dbReference type="STRING" id="684364.F4P540"/>
<feature type="domain" description="TPPC8 first Ig-like" evidence="3">
    <location>
        <begin position="693"/>
        <end position="898"/>
    </location>
</feature>
<dbReference type="OMA" id="GHTISMW"/>
<dbReference type="InterPro" id="IPR011990">
    <property type="entry name" value="TPR-like_helical_dom_sf"/>
</dbReference>
<feature type="domain" description="TPPC8 second Ig-like" evidence="2">
    <location>
        <begin position="900"/>
        <end position="1036"/>
    </location>
</feature>
<dbReference type="PANTHER" id="PTHR12975">
    <property type="entry name" value="TRANSPORT PROTEIN TRAPP"/>
    <property type="match status" value="1"/>
</dbReference>
<dbReference type="InterPro" id="IPR058538">
    <property type="entry name" value="Ig_TPPC8_2nd"/>
</dbReference>
<dbReference type="GO" id="GO:1990072">
    <property type="term" value="C:TRAPPIII protein complex"/>
    <property type="evidence" value="ECO:0000318"/>
    <property type="project" value="GO_Central"/>
</dbReference>